<dbReference type="Gene3D" id="1.10.150.450">
    <property type="match status" value="1"/>
</dbReference>
<sequence length="217" mass="25311">MGSADSDHPLTNRVEPKQVLFFDIDNCLYPKSARVHDLMKDLIDRYFHEHLSLPWEEAVRLHREYYQSYGLAIEGLVRHHQIDPLEYNAKVDDALPLDGVIKPRDELKKLLRDIDRSKVKLWLLTNAQVPLVCKPQRGMYEKAMREAGVERFEDCYFVDDSYLNCQKAEEIGWNVAHLVEDGVKVPDTPACKYQIRHLDDLRTVFPQFFKPESIAAN</sequence>
<dbReference type="KEGG" id="cthr:CTHT_0029560"/>
<dbReference type="OrthoDB" id="1065058at2759"/>
<dbReference type="OMA" id="RHHTIDP"/>
<protein>
    <submittedName>
        <fullName evidence="1">Phosphatase-like protein</fullName>
    </submittedName>
</protein>
<dbReference type="HOGENOM" id="CLU_059493_0_0_1"/>
<dbReference type="PANTHER" id="PTHR47438">
    <property type="entry name" value="PHOSPHATE METABOLISM PROTEIN 8-RELATED"/>
    <property type="match status" value="1"/>
</dbReference>
<dbReference type="NCBIfam" id="TIGR01509">
    <property type="entry name" value="HAD-SF-IA-v3"/>
    <property type="match status" value="1"/>
</dbReference>
<dbReference type="InterPro" id="IPR052791">
    <property type="entry name" value="SSM1_domain"/>
</dbReference>
<dbReference type="STRING" id="759272.G0S8E1"/>
<organism evidence="2">
    <name type="scientific">Chaetomium thermophilum (strain DSM 1495 / CBS 144.50 / IMI 039719)</name>
    <name type="common">Thermochaetoides thermophila</name>
    <dbReference type="NCBI Taxonomy" id="759272"/>
    <lineage>
        <taxon>Eukaryota</taxon>
        <taxon>Fungi</taxon>
        <taxon>Dikarya</taxon>
        <taxon>Ascomycota</taxon>
        <taxon>Pezizomycotina</taxon>
        <taxon>Sordariomycetes</taxon>
        <taxon>Sordariomycetidae</taxon>
        <taxon>Sordariales</taxon>
        <taxon>Chaetomiaceae</taxon>
        <taxon>Thermochaetoides</taxon>
    </lineage>
</organism>
<dbReference type="GO" id="GO:0006206">
    <property type="term" value="P:pyrimidine nucleobase metabolic process"/>
    <property type="evidence" value="ECO:0007669"/>
    <property type="project" value="TreeGrafter"/>
</dbReference>
<proteinExistence type="predicted"/>
<dbReference type="GO" id="GO:0008252">
    <property type="term" value="F:nucleotidase activity"/>
    <property type="evidence" value="ECO:0007669"/>
    <property type="project" value="TreeGrafter"/>
</dbReference>
<reference evidence="1 2" key="1">
    <citation type="journal article" date="2011" name="Cell">
        <title>Insight into structure and assembly of the nuclear pore complex by utilizing the genome of a eukaryotic thermophile.</title>
        <authorList>
            <person name="Amlacher S."/>
            <person name="Sarges P."/>
            <person name="Flemming D."/>
            <person name="van Noort V."/>
            <person name="Kunze R."/>
            <person name="Devos D.P."/>
            <person name="Arumugam M."/>
            <person name="Bork P."/>
            <person name="Hurt E."/>
        </authorList>
    </citation>
    <scope>NUCLEOTIDE SEQUENCE [LARGE SCALE GENOMIC DNA]</scope>
    <source>
        <strain evidence="2">DSM 1495 / CBS 144.50 / IMI 039719</strain>
    </source>
</reference>
<dbReference type="InterPro" id="IPR023214">
    <property type="entry name" value="HAD_sf"/>
</dbReference>
<evidence type="ECO:0000313" key="1">
    <source>
        <dbReference type="EMBL" id="EGS21115.1"/>
    </source>
</evidence>
<name>G0S8E1_CHATD</name>
<dbReference type="FunFam" id="1.10.150.450:FF:000001">
    <property type="entry name" value="SDT1p Pyrimidine nucleotidase"/>
    <property type="match status" value="1"/>
</dbReference>
<dbReference type="Gene3D" id="3.40.50.1000">
    <property type="entry name" value="HAD superfamily/HAD-like"/>
    <property type="match status" value="2"/>
</dbReference>
<dbReference type="PANTHER" id="PTHR47438:SF1">
    <property type="entry name" value="PHOSPHATE METABOLISM PROTEIN 8-RELATED"/>
    <property type="match status" value="1"/>
</dbReference>
<dbReference type="InterPro" id="IPR006439">
    <property type="entry name" value="HAD-SF_hydro_IA"/>
</dbReference>
<dbReference type="EMBL" id="GL988041">
    <property type="protein sequence ID" value="EGS21115.1"/>
    <property type="molecule type" value="Genomic_DNA"/>
</dbReference>
<evidence type="ECO:0000313" key="2">
    <source>
        <dbReference type="Proteomes" id="UP000008066"/>
    </source>
</evidence>
<dbReference type="GO" id="GO:0009166">
    <property type="term" value="P:nucleotide catabolic process"/>
    <property type="evidence" value="ECO:0007669"/>
    <property type="project" value="TreeGrafter"/>
</dbReference>
<dbReference type="GeneID" id="18256994"/>
<dbReference type="SUPFAM" id="SSF56784">
    <property type="entry name" value="HAD-like"/>
    <property type="match status" value="1"/>
</dbReference>
<dbReference type="eggNOG" id="KOG3109">
    <property type="taxonomic scope" value="Eukaryota"/>
</dbReference>
<accession>G0S8E1</accession>
<keyword evidence="2" id="KW-1185">Reference proteome</keyword>
<dbReference type="RefSeq" id="XP_006693411.1">
    <property type="nucleotide sequence ID" value="XM_006693348.1"/>
</dbReference>
<dbReference type="InterPro" id="IPR036412">
    <property type="entry name" value="HAD-like_sf"/>
</dbReference>
<dbReference type="AlphaFoldDB" id="G0S8E1"/>
<dbReference type="Pfam" id="PF00702">
    <property type="entry name" value="Hydrolase"/>
    <property type="match status" value="1"/>
</dbReference>
<dbReference type="Proteomes" id="UP000008066">
    <property type="component" value="Unassembled WGS sequence"/>
</dbReference>
<gene>
    <name evidence="1" type="ORF">CTHT_0029560</name>
</gene>